<dbReference type="EMBL" id="MLJW01001844">
    <property type="protein sequence ID" value="OIQ76525.1"/>
    <property type="molecule type" value="Genomic_DNA"/>
</dbReference>
<evidence type="ECO:0000256" key="1">
    <source>
        <dbReference type="ARBA" id="ARBA00022801"/>
    </source>
</evidence>
<dbReference type="GO" id="GO:0061522">
    <property type="term" value="F:1,4-dihydroxy-2-naphthoyl-CoA thioesterase activity"/>
    <property type="evidence" value="ECO:0007669"/>
    <property type="project" value="TreeGrafter"/>
</dbReference>
<reference evidence="3" key="1">
    <citation type="submission" date="2016-10" db="EMBL/GenBank/DDBJ databases">
        <title>Sequence of Gallionella enrichment culture.</title>
        <authorList>
            <person name="Poehlein A."/>
            <person name="Muehling M."/>
            <person name="Daniel R."/>
        </authorList>
    </citation>
    <scope>NUCLEOTIDE SEQUENCE</scope>
</reference>
<accession>A0A1J5QKI7</accession>
<gene>
    <name evidence="3" type="primary">entH_2</name>
    <name evidence="3" type="ORF">GALL_417940</name>
</gene>
<proteinExistence type="predicted"/>
<dbReference type="InterPro" id="IPR029069">
    <property type="entry name" value="HotDog_dom_sf"/>
</dbReference>
<dbReference type="SUPFAM" id="SSF54637">
    <property type="entry name" value="Thioesterase/thiol ester dehydrase-isomerase"/>
    <property type="match status" value="1"/>
</dbReference>
<sequence length="144" mass="14845">MTKNYEEESSVEFETLLATIGPDTLGAKLGIKLVSASRERVVATMPVEGNTQPMGLLHGGASLVLAESLGSYGAAIHAGPGKAVVGLDINATHHRSARSGLVTGVATPLSAGKTVATFEVVISNESGERICTARITCLIREAKS</sequence>
<evidence type="ECO:0000259" key="2">
    <source>
        <dbReference type="Pfam" id="PF03061"/>
    </source>
</evidence>
<dbReference type="InterPro" id="IPR006683">
    <property type="entry name" value="Thioestr_dom"/>
</dbReference>
<dbReference type="NCBIfam" id="TIGR00369">
    <property type="entry name" value="unchar_dom_1"/>
    <property type="match status" value="1"/>
</dbReference>
<evidence type="ECO:0000313" key="3">
    <source>
        <dbReference type="EMBL" id="OIQ76525.1"/>
    </source>
</evidence>
<protein>
    <submittedName>
        <fullName evidence="3">Proofreading thioesterase EntH</fullName>
        <ecNumber evidence="3">3.1.2.-</ecNumber>
    </submittedName>
</protein>
<organism evidence="3">
    <name type="scientific">mine drainage metagenome</name>
    <dbReference type="NCBI Taxonomy" id="410659"/>
    <lineage>
        <taxon>unclassified sequences</taxon>
        <taxon>metagenomes</taxon>
        <taxon>ecological metagenomes</taxon>
    </lineage>
</organism>
<name>A0A1J5QKI7_9ZZZZ</name>
<feature type="domain" description="Thioesterase" evidence="2">
    <location>
        <begin position="54"/>
        <end position="131"/>
    </location>
</feature>
<dbReference type="Gene3D" id="3.10.129.10">
    <property type="entry name" value="Hotdog Thioesterase"/>
    <property type="match status" value="1"/>
</dbReference>
<dbReference type="InterPro" id="IPR003736">
    <property type="entry name" value="PAAI_dom"/>
</dbReference>
<dbReference type="EC" id="3.1.2.-" evidence="3"/>
<dbReference type="GO" id="GO:0005829">
    <property type="term" value="C:cytosol"/>
    <property type="evidence" value="ECO:0007669"/>
    <property type="project" value="TreeGrafter"/>
</dbReference>
<dbReference type="PANTHER" id="PTHR43240:SF5">
    <property type="entry name" value="1,4-DIHYDROXY-2-NAPHTHOYL-COA THIOESTERASE 1"/>
    <property type="match status" value="1"/>
</dbReference>
<dbReference type="CDD" id="cd03443">
    <property type="entry name" value="PaaI_thioesterase"/>
    <property type="match status" value="1"/>
</dbReference>
<keyword evidence="1 3" id="KW-0378">Hydrolase</keyword>
<dbReference type="Pfam" id="PF03061">
    <property type="entry name" value="4HBT"/>
    <property type="match status" value="1"/>
</dbReference>
<dbReference type="AlphaFoldDB" id="A0A1J5QKI7"/>
<comment type="caution">
    <text evidence="3">The sequence shown here is derived from an EMBL/GenBank/DDBJ whole genome shotgun (WGS) entry which is preliminary data.</text>
</comment>
<dbReference type="PANTHER" id="PTHR43240">
    <property type="entry name" value="1,4-DIHYDROXY-2-NAPHTHOYL-COA THIOESTERASE 1"/>
    <property type="match status" value="1"/>
</dbReference>